<evidence type="ECO:0000313" key="11">
    <source>
        <dbReference type="EMBL" id="MFC4996325.1"/>
    </source>
</evidence>
<dbReference type="PANTHER" id="PTHR43357:SF4">
    <property type="entry name" value="INNER MEMBRANE ABC TRANSPORTER PERMEASE PROTEIN YDCV"/>
    <property type="match status" value="1"/>
</dbReference>
<organism evidence="11 12">
    <name type="scientific">Dactylosporangium cerinum</name>
    <dbReference type="NCBI Taxonomy" id="1434730"/>
    <lineage>
        <taxon>Bacteria</taxon>
        <taxon>Bacillati</taxon>
        <taxon>Actinomycetota</taxon>
        <taxon>Actinomycetes</taxon>
        <taxon>Micromonosporales</taxon>
        <taxon>Micromonosporaceae</taxon>
        <taxon>Dactylosporangium</taxon>
    </lineage>
</organism>
<comment type="subcellular location">
    <subcellularLocation>
        <location evidence="1">Cell inner membrane</location>
        <topology evidence="1">Multi-pass membrane protein</topology>
    </subcellularLocation>
    <subcellularLocation>
        <location evidence="8">Cell membrane</location>
        <topology evidence="8">Multi-pass membrane protein</topology>
    </subcellularLocation>
</comment>
<dbReference type="SUPFAM" id="SSF161098">
    <property type="entry name" value="MetI-like"/>
    <property type="match status" value="1"/>
</dbReference>
<evidence type="ECO:0000256" key="4">
    <source>
        <dbReference type="ARBA" id="ARBA00022519"/>
    </source>
</evidence>
<feature type="transmembrane region" description="Helical" evidence="8">
    <location>
        <begin position="26"/>
        <end position="47"/>
    </location>
</feature>
<evidence type="ECO:0000313" key="12">
    <source>
        <dbReference type="Proteomes" id="UP001595912"/>
    </source>
</evidence>
<dbReference type="EMBL" id="JBHSIU010000003">
    <property type="protein sequence ID" value="MFC4996325.1"/>
    <property type="molecule type" value="Genomic_DNA"/>
</dbReference>
<name>A0ABV9VIU9_9ACTN</name>
<keyword evidence="4" id="KW-0997">Cell inner membrane</keyword>
<dbReference type="PANTHER" id="PTHR43357">
    <property type="entry name" value="INNER MEMBRANE ABC TRANSPORTER PERMEASE PROTEIN YDCV"/>
    <property type="match status" value="1"/>
</dbReference>
<sequence length="303" mass="32921">MAGLTRADAPARRGGLRRRRARRQRVFRWVVVGLLGLFFALPLLAMLEFTTRGAGGKLSFDTWRLLVDWPRLSETYPDLSAGITTSFGLALLTTVLMLVLLVPTVIWVRLRLPRLRRTIEFLCLLPLTIPAIVLVVGLAPVYAWVTYFLGGSSLTLTFAYTVLVLPYAYRAIDAGLSAIDVRTLAEAARSLGAGWATVIWRVVLPNIQSAVLSAAFLSVALVLGEFTLASLLSRTNLQVAIELLGKSSATMSVAVSLAALILAFVLLFLLSFVGAVRGRRRNRSKEPTVSTSSEPAVTPEVAL</sequence>
<feature type="transmembrane region" description="Helical" evidence="8">
    <location>
        <begin position="87"/>
        <end position="110"/>
    </location>
</feature>
<keyword evidence="2 8" id="KW-0813">Transport</keyword>
<gene>
    <name evidence="11" type="ORF">ACFPIJ_00600</name>
</gene>
<evidence type="ECO:0000256" key="8">
    <source>
        <dbReference type="RuleBase" id="RU363032"/>
    </source>
</evidence>
<proteinExistence type="inferred from homology"/>
<dbReference type="Gene3D" id="1.10.3720.10">
    <property type="entry name" value="MetI-like"/>
    <property type="match status" value="1"/>
</dbReference>
<keyword evidence="12" id="KW-1185">Reference proteome</keyword>
<reference evidence="12" key="1">
    <citation type="journal article" date="2019" name="Int. J. Syst. Evol. Microbiol.">
        <title>The Global Catalogue of Microorganisms (GCM) 10K type strain sequencing project: providing services to taxonomists for standard genome sequencing and annotation.</title>
        <authorList>
            <consortium name="The Broad Institute Genomics Platform"/>
            <consortium name="The Broad Institute Genome Sequencing Center for Infectious Disease"/>
            <person name="Wu L."/>
            <person name="Ma J."/>
        </authorList>
    </citation>
    <scope>NUCLEOTIDE SEQUENCE [LARGE SCALE GENOMIC DNA]</scope>
    <source>
        <strain evidence="12">CGMCC 4.7152</strain>
    </source>
</reference>
<dbReference type="PROSITE" id="PS50928">
    <property type="entry name" value="ABC_TM1"/>
    <property type="match status" value="1"/>
</dbReference>
<dbReference type="CDD" id="cd06261">
    <property type="entry name" value="TM_PBP2"/>
    <property type="match status" value="1"/>
</dbReference>
<protein>
    <submittedName>
        <fullName evidence="11">ABC transporter permease</fullName>
    </submittedName>
</protein>
<keyword evidence="6 8" id="KW-1133">Transmembrane helix</keyword>
<feature type="transmembrane region" description="Helical" evidence="8">
    <location>
        <begin position="210"/>
        <end position="233"/>
    </location>
</feature>
<comment type="similarity">
    <text evidence="8">Belongs to the binding-protein-dependent transport system permease family.</text>
</comment>
<feature type="transmembrane region" description="Helical" evidence="8">
    <location>
        <begin position="122"/>
        <end position="142"/>
    </location>
</feature>
<accession>A0ABV9VIU9</accession>
<dbReference type="InterPro" id="IPR035906">
    <property type="entry name" value="MetI-like_sf"/>
</dbReference>
<evidence type="ECO:0000256" key="2">
    <source>
        <dbReference type="ARBA" id="ARBA00022448"/>
    </source>
</evidence>
<keyword evidence="7 8" id="KW-0472">Membrane</keyword>
<keyword evidence="3" id="KW-1003">Cell membrane</keyword>
<evidence type="ECO:0000256" key="7">
    <source>
        <dbReference type="ARBA" id="ARBA00023136"/>
    </source>
</evidence>
<dbReference type="Pfam" id="PF00528">
    <property type="entry name" value="BPD_transp_1"/>
    <property type="match status" value="1"/>
</dbReference>
<evidence type="ECO:0000256" key="9">
    <source>
        <dbReference type="SAM" id="MobiDB-lite"/>
    </source>
</evidence>
<evidence type="ECO:0000256" key="1">
    <source>
        <dbReference type="ARBA" id="ARBA00004429"/>
    </source>
</evidence>
<dbReference type="RefSeq" id="WP_380112527.1">
    <property type="nucleotide sequence ID" value="NZ_JBHSIU010000003.1"/>
</dbReference>
<feature type="transmembrane region" description="Helical" evidence="8">
    <location>
        <begin position="253"/>
        <end position="276"/>
    </location>
</feature>
<evidence type="ECO:0000259" key="10">
    <source>
        <dbReference type="PROSITE" id="PS50928"/>
    </source>
</evidence>
<evidence type="ECO:0000256" key="6">
    <source>
        <dbReference type="ARBA" id="ARBA00022989"/>
    </source>
</evidence>
<feature type="transmembrane region" description="Helical" evidence="8">
    <location>
        <begin position="148"/>
        <end position="169"/>
    </location>
</feature>
<feature type="region of interest" description="Disordered" evidence="9">
    <location>
        <begin position="283"/>
        <end position="303"/>
    </location>
</feature>
<comment type="caution">
    <text evidence="11">The sequence shown here is derived from an EMBL/GenBank/DDBJ whole genome shotgun (WGS) entry which is preliminary data.</text>
</comment>
<keyword evidence="5 8" id="KW-0812">Transmembrane</keyword>
<feature type="domain" description="ABC transmembrane type-1" evidence="10">
    <location>
        <begin position="83"/>
        <end position="270"/>
    </location>
</feature>
<dbReference type="InterPro" id="IPR000515">
    <property type="entry name" value="MetI-like"/>
</dbReference>
<evidence type="ECO:0000256" key="5">
    <source>
        <dbReference type="ARBA" id="ARBA00022692"/>
    </source>
</evidence>
<dbReference type="Proteomes" id="UP001595912">
    <property type="component" value="Unassembled WGS sequence"/>
</dbReference>
<evidence type="ECO:0000256" key="3">
    <source>
        <dbReference type="ARBA" id="ARBA00022475"/>
    </source>
</evidence>